<dbReference type="EMBL" id="CAJEWN010000235">
    <property type="protein sequence ID" value="CAD2174451.1"/>
    <property type="molecule type" value="Genomic_DNA"/>
</dbReference>
<reference evidence="1 2" key="1">
    <citation type="submission" date="2020-08" db="EMBL/GenBank/DDBJ databases">
        <authorList>
            <person name="Koutsovoulos G."/>
            <person name="Danchin GJ E."/>
        </authorList>
    </citation>
    <scope>NUCLEOTIDE SEQUENCE [LARGE SCALE GENOMIC DNA]</scope>
</reference>
<proteinExistence type="predicted"/>
<evidence type="ECO:0000313" key="2">
    <source>
        <dbReference type="Proteomes" id="UP000580250"/>
    </source>
</evidence>
<accession>A0A6V7VJT0</accession>
<sequence>MPIVVLIKASEDYNYTININGGDNIYYMSIFPSWAINRVEITGLENKVLFDDNSEKCKSLTSNLAKFKLDNKTQKVEQRLNKTSEVLIRGNIPNPFNKNISVNFLHAALEWNDTCLILYFKLYYRKYFIIFTVMVSLP</sequence>
<dbReference type="AlphaFoldDB" id="A0A6V7VJT0"/>
<organism evidence="1 2">
    <name type="scientific">Meloidogyne enterolobii</name>
    <name type="common">Root-knot nematode worm</name>
    <name type="synonym">Meloidogyne mayaguensis</name>
    <dbReference type="NCBI Taxonomy" id="390850"/>
    <lineage>
        <taxon>Eukaryota</taxon>
        <taxon>Metazoa</taxon>
        <taxon>Ecdysozoa</taxon>
        <taxon>Nematoda</taxon>
        <taxon>Chromadorea</taxon>
        <taxon>Rhabditida</taxon>
        <taxon>Tylenchina</taxon>
        <taxon>Tylenchomorpha</taxon>
        <taxon>Tylenchoidea</taxon>
        <taxon>Meloidogynidae</taxon>
        <taxon>Meloidogyninae</taxon>
        <taxon>Meloidogyne</taxon>
    </lineage>
</organism>
<comment type="caution">
    <text evidence="1">The sequence shown here is derived from an EMBL/GenBank/DDBJ whole genome shotgun (WGS) entry which is preliminary data.</text>
</comment>
<name>A0A6V7VJT0_MELEN</name>
<protein>
    <submittedName>
        <fullName evidence="1">Uncharacterized protein</fullName>
    </submittedName>
</protein>
<gene>
    <name evidence="1" type="ORF">MENT_LOCUS26112</name>
</gene>
<dbReference type="Proteomes" id="UP000580250">
    <property type="component" value="Unassembled WGS sequence"/>
</dbReference>
<evidence type="ECO:0000313" key="1">
    <source>
        <dbReference type="EMBL" id="CAD2174451.1"/>
    </source>
</evidence>